<reference evidence="1 2" key="1">
    <citation type="journal article" date="2014" name="PLoS ONE">
        <title>Global Analysis of Gene Expression Profiles in Physic Nut (Jatropha curcas L.) Seedlings Exposed to Salt Stress.</title>
        <authorList>
            <person name="Zhang L."/>
            <person name="Zhang C."/>
            <person name="Wu P."/>
            <person name="Chen Y."/>
            <person name="Li M."/>
            <person name="Jiang H."/>
            <person name="Wu G."/>
        </authorList>
    </citation>
    <scope>NUCLEOTIDE SEQUENCE [LARGE SCALE GENOMIC DNA]</scope>
    <source>
        <strain evidence="2">cv. GZQX0401</strain>
        <tissue evidence="1">Young leaves</tissue>
    </source>
</reference>
<protein>
    <recommendedName>
        <fullName evidence="3">Aminotransferase-like plant mobile domain-containing protein</fullName>
    </recommendedName>
</protein>
<dbReference type="Proteomes" id="UP000027138">
    <property type="component" value="Unassembled WGS sequence"/>
</dbReference>
<proteinExistence type="predicted"/>
<evidence type="ECO:0000313" key="1">
    <source>
        <dbReference type="EMBL" id="KDP30607.1"/>
    </source>
</evidence>
<evidence type="ECO:0000313" key="2">
    <source>
        <dbReference type="Proteomes" id="UP000027138"/>
    </source>
</evidence>
<dbReference type="AlphaFoldDB" id="A0A067K390"/>
<keyword evidence="2" id="KW-1185">Reference proteome</keyword>
<dbReference type="EMBL" id="KK914659">
    <property type="protein sequence ID" value="KDP30607.1"/>
    <property type="molecule type" value="Genomic_DNA"/>
</dbReference>
<sequence>MNQLSWLKYFKDLKPDHSFLSWLAKYFNPNTMVFQFEDSEVTPTYEEMCAVMDHHPEQARLIPTYGPAYFRSRSQGHFDFGDNPVIRSTCPWWRISLFAAGSMNLNYVLYTSLDRSMAYFPDKISRQYGMIQRVPRIHDFESGPMMQSLLINLADRWRNRNTWYLGQGVMQDTVTPGYVNWFYTP</sequence>
<accession>A0A067K390</accession>
<organism evidence="1 2">
    <name type="scientific">Jatropha curcas</name>
    <name type="common">Barbados nut</name>
    <dbReference type="NCBI Taxonomy" id="180498"/>
    <lineage>
        <taxon>Eukaryota</taxon>
        <taxon>Viridiplantae</taxon>
        <taxon>Streptophyta</taxon>
        <taxon>Embryophyta</taxon>
        <taxon>Tracheophyta</taxon>
        <taxon>Spermatophyta</taxon>
        <taxon>Magnoliopsida</taxon>
        <taxon>eudicotyledons</taxon>
        <taxon>Gunneridae</taxon>
        <taxon>Pentapetalae</taxon>
        <taxon>rosids</taxon>
        <taxon>fabids</taxon>
        <taxon>Malpighiales</taxon>
        <taxon>Euphorbiaceae</taxon>
        <taxon>Crotonoideae</taxon>
        <taxon>Jatropheae</taxon>
        <taxon>Jatropha</taxon>
    </lineage>
</organism>
<gene>
    <name evidence="1" type="ORF">JCGZ_16938</name>
</gene>
<evidence type="ECO:0008006" key="3">
    <source>
        <dbReference type="Google" id="ProtNLM"/>
    </source>
</evidence>
<name>A0A067K390_JATCU</name>